<dbReference type="GeneID" id="26794587"/>
<evidence type="ECO:0000313" key="2">
    <source>
        <dbReference type="Proteomes" id="UP000202469"/>
    </source>
</evidence>
<dbReference type="EMBL" id="KR296690">
    <property type="protein sequence ID" value="AKJ74049.1"/>
    <property type="molecule type" value="Genomic_DNA"/>
</dbReference>
<protein>
    <submittedName>
        <fullName evidence="1">Host specificity protein</fullName>
    </submittedName>
</protein>
<name>A0A0N6WGC7_9CAUD</name>
<dbReference type="KEGG" id="vg:26794587"/>
<sequence>MSAAKITDEQLIAEREAGLKLREIAEKYGMSLRQVEHRHSKLAKRGEISTIGSPGFAVIGESKLVDKDGNTKLTWIKTHKDKEQLEAIMQAAMAAFSEEVPRIKPHDEKLLITRKRWRYIRSLISILAQWLISMKAVRITTLQRRKT</sequence>
<proteinExistence type="predicted"/>
<dbReference type="Proteomes" id="UP000202469">
    <property type="component" value="Genome"/>
</dbReference>
<organism evidence="1 2">
    <name type="scientific">Salmonella phage 36</name>
    <dbReference type="NCBI Taxonomy" id="1654889"/>
    <lineage>
        <taxon>Viruses</taxon>
        <taxon>Duplodnaviria</taxon>
        <taxon>Heunggongvirae</taxon>
        <taxon>Uroviricota</taxon>
        <taxon>Caudoviricetes</taxon>
        <taxon>Drexlerviridae</taxon>
        <taxon>Tempevirinae</taxon>
        <taxon>Tlsvirus</taxon>
        <taxon>Tlsvirus tv36</taxon>
    </lineage>
</organism>
<dbReference type="RefSeq" id="YP_009223499.1">
    <property type="nucleotide sequence ID" value="NC_029071.1"/>
</dbReference>
<accession>A0A0N6WGC7</accession>
<reference evidence="1 2" key="1">
    <citation type="journal article" date="2016" name="Virus Genes">
        <title>Genomic characterization of Salmonella bacteriophages isolated from India.</title>
        <authorList>
            <person name="Karpe Y.A."/>
            <person name="Kanade G.D."/>
            <person name="Pingale K.D."/>
            <person name="Arankalle V.A."/>
            <person name="Banerjee K."/>
        </authorList>
    </citation>
    <scope>NUCLEOTIDE SEQUENCE [LARGE SCALE GENOMIC DNA]</scope>
</reference>
<gene>
    <name evidence="1" type="ORF">SP36_77</name>
</gene>
<dbReference type="OrthoDB" id="3708at10239"/>
<evidence type="ECO:0000313" key="1">
    <source>
        <dbReference type="EMBL" id="AKJ74049.1"/>
    </source>
</evidence>